<evidence type="ECO:0000313" key="10">
    <source>
        <dbReference type="Proteomes" id="UP000192761"/>
    </source>
</evidence>
<dbReference type="GO" id="GO:0008932">
    <property type="term" value="F:lytic endotransglycosylase activity"/>
    <property type="evidence" value="ECO:0007669"/>
    <property type="project" value="UniProtKB-UniRule"/>
</dbReference>
<keyword evidence="2 4" id="KW-0456">Lyase</keyword>
<evidence type="ECO:0000313" key="9">
    <source>
        <dbReference type="EMBL" id="SMC18462.1"/>
    </source>
</evidence>
<protein>
    <recommendedName>
        <fullName evidence="4">Endolytic peptidoglycan transglycosylase RlpA</fullName>
        <ecNumber evidence="4">4.2.2.-</ecNumber>
    </recommendedName>
</protein>
<dbReference type="GO" id="GO:0005886">
    <property type="term" value="C:plasma membrane"/>
    <property type="evidence" value="ECO:0007669"/>
    <property type="project" value="UniProtKB-SubCell"/>
</dbReference>
<name>A0A1W1X3G4_9NEIS</name>
<evidence type="ECO:0000256" key="3">
    <source>
        <dbReference type="ARBA" id="ARBA00023316"/>
    </source>
</evidence>
<keyword evidence="10" id="KW-1185">Reference proteome</keyword>
<dbReference type="Proteomes" id="UP000192761">
    <property type="component" value="Unassembled WGS sequence"/>
</dbReference>
<dbReference type="NCBIfam" id="TIGR00413">
    <property type="entry name" value="rlpA"/>
    <property type="match status" value="1"/>
</dbReference>
<dbReference type="HAMAP" id="MF_02071">
    <property type="entry name" value="RlpA"/>
    <property type="match status" value="1"/>
</dbReference>
<accession>A0A1W1X3G4</accession>
<feature type="chain" id="PRO_5013409627" description="Endolytic peptidoglycan transglycosylase RlpA" evidence="7">
    <location>
        <begin position="34"/>
        <end position="337"/>
    </location>
</feature>
<dbReference type="GO" id="GO:0071555">
    <property type="term" value="P:cell wall organization"/>
    <property type="evidence" value="ECO:0007669"/>
    <property type="project" value="UniProtKB-KW"/>
</dbReference>
<feature type="domain" description="SPOR" evidence="8">
    <location>
        <begin position="259"/>
        <end position="337"/>
    </location>
</feature>
<dbReference type="STRING" id="1121001.SAMN02745857_00566"/>
<evidence type="ECO:0000256" key="4">
    <source>
        <dbReference type="HAMAP-Rule" id="MF_02071"/>
    </source>
</evidence>
<comment type="function">
    <text evidence="4">Lytic transglycosylase with a strong preference for naked glycan strands that lack stem peptides.</text>
</comment>
<keyword evidence="4 9" id="KW-0449">Lipoprotein</keyword>
<evidence type="ECO:0000256" key="2">
    <source>
        <dbReference type="ARBA" id="ARBA00023239"/>
    </source>
</evidence>
<feature type="region of interest" description="Disordered" evidence="6">
    <location>
        <begin position="31"/>
        <end position="57"/>
    </location>
</feature>
<dbReference type="PANTHER" id="PTHR34183:SF1">
    <property type="entry name" value="ENDOLYTIC PEPTIDOGLYCAN TRANSGLYCOSYLASE RLPA"/>
    <property type="match status" value="1"/>
</dbReference>
<dbReference type="InterPro" id="IPR012997">
    <property type="entry name" value="RplA"/>
</dbReference>
<dbReference type="Pfam" id="PF05036">
    <property type="entry name" value="SPOR"/>
    <property type="match status" value="1"/>
</dbReference>
<comment type="similarity">
    <text evidence="4 5">Belongs to the RlpA family.</text>
</comment>
<dbReference type="Gene3D" id="3.30.70.1070">
    <property type="entry name" value="Sporulation related repeat"/>
    <property type="match status" value="1"/>
</dbReference>
<reference evidence="9 10" key="1">
    <citation type="submission" date="2017-04" db="EMBL/GenBank/DDBJ databases">
        <authorList>
            <person name="Afonso C.L."/>
            <person name="Miller P.J."/>
            <person name="Scott M.A."/>
            <person name="Spackman E."/>
            <person name="Goraichik I."/>
            <person name="Dimitrov K.M."/>
            <person name="Suarez D.L."/>
            <person name="Swayne D.E."/>
        </authorList>
    </citation>
    <scope>NUCLEOTIDE SEQUENCE [LARGE SCALE GENOMIC DNA]</scope>
    <source>
        <strain evidence="9 10">DSM 23236</strain>
    </source>
</reference>
<feature type="signal peptide" evidence="7">
    <location>
        <begin position="1"/>
        <end position="33"/>
    </location>
</feature>
<dbReference type="InterPro" id="IPR007730">
    <property type="entry name" value="SPOR-like_dom"/>
</dbReference>
<dbReference type="AlphaFoldDB" id="A0A1W1X3G4"/>
<dbReference type="RefSeq" id="WP_084089022.1">
    <property type="nucleotide sequence ID" value="NZ_FWXD01000002.1"/>
</dbReference>
<dbReference type="SUPFAM" id="SSF50685">
    <property type="entry name" value="Barwin-like endoglucanases"/>
    <property type="match status" value="1"/>
</dbReference>
<dbReference type="InterPro" id="IPR036908">
    <property type="entry name" value="RlpA-like_sf"/>
</dbReference>
<evidence type="ECO:0000256" key="6">
    <source>
        <dbReference type="SAM" id="MobiDB-lite"/>
    </source>
</evidence>
<dbReference type="EMBL" id="FWXD01000002">
    <property type="protein sequence ID" value="SMC18462.1"/>
    <property type="molecule type" value="Genomic_DNA"/>
</dbReference>
<keyword evidence="4" id="KW-1003">Cell membrane</keyword>
<dbReference type="PROSITE" id="PS51724">
    <property type="entry name" value="SPOR"/>
    <property type="match status" value="1"/>
</dbReference>
<dbReference type="InterPro" id="IPR009009">
    <property type="entry name" value="RlpA-like_DPBB"/>
</dbReference>
<keyword evidence="4" id="KW-0564">Palmitate</keyword>
<dbReference type="SUPFAM" id="SSF110997">
    <property type="entry name" value="Sporulation related repeat"/>
    <property type="match status" value="1"/>
</dbReference>
<dbReference type="GO" id="GO:0000270">
    <property type="term" value="P:peptidoglycan metabolic process"/>
    <property type="evidence" value="ECO:0007669"/>
    <property type="project" value="UniProtKB-UniRule"/>
</dbReference>
<comment type="subcellular location">
    <subcellularLocation>
        <location evidence="4">Cell membrane</location>
        <topology evidence="4">Lipid-anchor</topology>
    </subcellularLocation>
</comment>
<dbReference type="PANTHER" id="PTHR34183">
    <property type="entry name" value="ENDOLYTIC PEPTIDOGLYCAN TRANSGLYCOSYLASE RLPA"/>
    <property type="match status" value="1"/>
</dbReference>
<dbReference type="EC" id="4.2.2.-" evidence="4"/>
<keyword evidence="4" id="KW-0472">Membrane</keyword>
<evidence type="ECO:0000256" key="7">
    <source>
        <dbReference type="SAM" id="SignalP"/>
    </source>
</evidence>
<dbReference type="Gene3D" id="2.40.40.10">
    <property type="entry name" value="RlpA-like domain"/>
    <property type="match status" value="1"/>
</dbReference>
<proteinExistence type="inferred from homology"/>
<evidence type="ECO:0000259" key="8">
    <source>
        <dbReference type="PROSITE" id="PS51724"/>
    </source>
</evidence>
<dbReference type="PROSITE" id="PS51257">
    <property type="entry name" value="PROKAR_LIPOPROTEIN"/>
    <property type="match status" value="1"/>
</dbReference>
<evidence type="ECO:0000256" key="5">
    <source>
        <dbReference type="RuleBase" id="RU003495"/>
    </source>
</evidence>
<dbReference type="CDD" id="cd22268">
    <property type="entry name" value="DPBB_RlpA-like"/>
    <property type="match status" value="1"/>
</dbReference>
<dbReference type="Pfam" id="PF03330">
    <property type="entry name" value="DPBB_1"/>
    <property type="match status" value="1"/>
</dbReference>
<keyword evidence="3 4" id="KW-0961">Cell wall biogenesis/degradation</keyword>
<sequence length="337" mass="35923">MPNRTLLQHPLARLGATLLAILLAACSSTPRQSAPVTERGNNPVSPTSPVTPPVVSNGNPSPYPCVYASAGAGKGGFYKDDGPMDALPASLDLTPEPVPRWEPLHRFANNPYTVLGLSFTPLKTPGALTEQGMGSWYGRKFHGQRTSSGEVYDMFQMTAASPVLPIPSYARVTNVKNGRSVIVRVNDRGPFHKGRVMDLSFLAACRLGYAMNGSTELKVESLLPTDAPVAIAAAANREAKVITPPPAATPTQPQKVPVSTGSDGIYLQLAAFGNQANAEAFRDKWSRLIDDGTAQVVIQTNANLHRVRVGPYPDRQAALAAAERITGEHNLQALVVK</sequence>
<keyword evidence="1 7" id="KW-0732">Signal</keyword>
<dbReference type="InterPro" id="IPR034718">
    <property type="entry name" value="RlpA"/>
</dbReference>
<gene>
    <name evidence="4" type="primary">rlpA</name>
    <name evidence="9" type="ORF">SAMN02745857_00566</name>
</gene>
<dbReference type="InterPro" id="IPR036680">
    <property type="entry name" value="SPOR-like_sf"/>
</dbReference>
<feature type="compositionally biased region" description="Low complexity" evidence="6">
    <location>
        <begin position="41"/>
        <end position="57"/>
    </location>
</feature>
<dbReference type="GO" id="GO:0042834">
    <property type="term" value="F:peptidoglycan binding"/>
    <property type="evidence" value="ECO:0007669"/>
    <property type="project" value="InterPro"/>
</dbReference>
<organism evidence="9 10">
    <name type="scientific">Andreprevotia lacus DSM 23236</name>
    <dbReference type="NCBI Taxonomy" id="1121001"/>
    <lineage>
        <taxon>Bacteria</taxon>
        <taxon>Pseudomonadati</taxon>
        <taxon>Pseudomonadota</taxon>
        <taxon>Betaproteobacteria</taxon>
        <taxon>Neisseriales</taxon>
        <taxon>Chitinibacteraceae</taxon>
        <taxon>Andreprevotia</taxon>
    </lineage>
</organism>
<dbReference type="OrthoDB" id="9779128at2"/>
<evidence type="ECO:0000256" key="1">
    <source>
        <dbReference type="ARBA" id="ARBA00022729"/>
    </source>
</evidence>